<evidence type="ECO:0000313" key="5">
    <source>
        <dbReference type="Proteomes" id="UP000821853"/>
    </source>
</evidence>
<dbReference type="Gene3D" id="1.10.1380.10">
    <property type="entry name" value="Neutral endopeptidase , domain2"/>
    <property type="match status" value="1"/>
</dbReference>
<dbReference type="InterPro" id="IPR000718">
    <property type="entry name" value="Peptidase_M13"/>
</dbReference>
<keyword evidence="2" id="KW-0732">Signal</keyword>
<dbReference type="GO" id="GO:0016485">
    <property type="term" value="P:protein processing"/>
    <property type="evidence" value="ECO:0007669"/>
    <property type="project" value="TreeGrafter"/>
</dbReference>
<dbReference type="PANTHER" id="PTHR11733">
    <property type="entry name" value="ZINC METALLOPROTEASE FAMILY M13 NEPRILYSIN-RELATED"/>
    <property type="match status" value="1"/>
</dbReference>
<accession>A0A9J6H9W2</accession>
<protein>
    <recommendedName>
        <fullName evidence="3">Peptidase M13 N-terminal domain-containing protein</fullName>
    </recommendedName>
</protein>
<dbReference type="GO" id="GO:0005886">
    <property type="term" value="C:plasma membrane"/>
    <property type="evidence" value="ECO:0007669"/>
    <property type="project" value="TreeGrafter"/>
</dbReference>
<dbReference type="AlphaFoldDB" id="A0A9J6H9W2"/>
<dbReference type="Gene3D" id="3.40.390.10">
    <property type="entry name" value="Collagenase (Catalytic Domain)"/>
    <property type="match status" value="2"/>
</dbReference>
<reference evidence="4 5" key="1">
    <citation type="journal article" date="2020" name="Cell">
        <title>Large-Scale Comparative Analyses of Tick Genomes Elucidate Their Genetic Diversity and Vector Capacities.</title>
        <authorList>
            <consortium name="Tick Genome and Microbiome Consortium (TIGMIC)"/>
            <person name="Jia N."/>
            <person name="Wang J."/>
            <person name="Shi W."/>
            <person name="Du L."/>
            <person name="Sun Y."/>
            <person name="Zhan W."/>
            <person name="Jiang J.F."/>
            <person name="Wang Q."/>
            <person name="Zhang B."/>
            <person name="Ji P."/>
            <person name="Bell-Sakyi L."/>
            <person name="Cui X.M."/>
            <person name="Yuan T.T."/>
            <person name="Jiang B.G."/>
            <person name="Yang W.F."/>
            <person name="Lam T.T."/>
            <person name="Chang Q.C."/>
            <person name="Ding S.J."/>
            <person name="Wang X.J."/>
            <person name="Zhu J.G."/>
            <person name="Ruan X.D."/>
            <person name="Zhao L."/>
            <person name="Wei J.T."/>
            <person name="Ye R.Z."/>
            <person name="Que T.C."/>
            <person name="Du C.H."/>
            <person name="Zhou Y.H."/>
            <person name="Cheng J.X."/>
            <person name="Dai P.F."/>
            <person name="Guo W.B."/>
            <person name="Han X.H."/>
            <person name="Huang E.J."/>
            <person name="Li L.F."/>
            <person name="Wei W."/>
            <person name="Gao Y.C."/>
            <person name="Liu J.Z."/>
            <person name="Shao H.Z."/>
            <person name="Wang X."/>
            <person name="Wang C.C."/>
            <person name="Yang T.C."/>
            <person name="Huo Q.B."/>
            <person name="Li W."/>
            <person name="Chen H.Y."/>
            <person name="Chen S.E."/>
            <person name="Zhou L.G."/>
            <person name="Ni X.B."/>
            <person name="Tian J.H."/>
            <person name="Sheng Y."/>
            <person name="Liu T."/>
            <person name="Pan Y.S."/>
            <person name="Xia L.Y."/>
            <person name="Li J."/>
            <person name="Zhao F."/>
            <person name="Cao W.C."/>
        </authorList>
    </citation>
    <scope>NUCLEOTIDE SEQUENCE [LARGE SCALE GENOMIC DNA]</scope>
    <source>
        <strain evidence="4">HaeL-2018</strain>
    </source>
</reference>
<dbReference type="OMA" id="WHVILRV"/>
<dbReference type="InterPro" id="IPR008753">
    <property type="entry name" value="Peptidase_M13_N"/>
</dbReference>
<dbReference type="InterPro" id="IPR024079">
    <property type="entry name" value="MetalloPept_cat_dom_sf"/>
</dbReference>
<dbReference type="InterPro" id="IPR042089">
    <property type="entry name" value="Peptidase_M13_dom_2"/>
</dbReference>
<feature type="domain" description="Peptidase M13 N-terminal" evidence="3">
    <location>
        <begin position="57"/>
        <end position="391"/>
    </location>
</feature>
<feature type="chain" id="PRO_5039914833" description="Peptidase M13 N-terminal domain-containing protein" evidence="2">
    <location>
        <begin position="20"/>
        <end position="626"/>
    </location>
</feature>
<evidence type="ECO:0000256" key="1">
    <source>
        <dbReference type="ARBA" id="ARBA00007357"/>
    </source>
</evidence>
<gene>
    <name evidence="4" type="ORF">HPB48_025470</name>
</gene>
<dbReference type="EMBL" id="JABSTR010001244">
    <property type="protein sequence ID" value="KAH9383704.1"/>
    <property type="molecule type" value="Genomic_DNA"/>
</dbReference>
<keyword evidence="5" id="KW-1185">Reference proteome</keyword>
<proteinExistence type="inferred from homology"/>
<name>A0A9J6H9W2_HAELO</name>
<feature type="signal peptide" evidence="2">
    <location>
        <begin position="1"/>
        <end position="19"/>
    </location>
</feature>
<organism evidence="4 5">
    <name type="scientific">Haemaphysalis longicornis</name>
    <name type="common">Bush tick</name>
    <dbReference type="NCBI Taxonomy" id="44386"/>
    <lineage>
        <taxon>Eukaryota</taxon>
        <taxon>Metazoa</taxon>
        <taxon>Ecdysozoa</taxon>
        <taxon>Arthropoda</taxon>
        <taxon>Chelicerata</taxon>
        <taxon>Arachnida</taxon>
        <taxon>Acari</taxon>
        <taxon>Parasitiformes</taxon>
        <taxon>Ixodida</taxon>
        <taxon>Ixodoidea</taxon>
        <taxon>Ixodidae</taxon>
        <taxon>Haemaphysalinae</taxon>
        <taxon>Haemaphysalis</taxon>
    </lineage>
</organism>
<dbReference type="OrthoDB" id="6499303at2759"/>
<evidence type="ECO:0000256" key="2">
    <source>
        <dbReference type="SAM" id="SignalP"/>
    </source>
</evidence>
<comment type="caution">
    <text evidence="4">The sequence shown here is derived from an EMBL/GenBank/DDBJ whole genome shotgun (WGS) entry which is preliminary data.</text>
</comment>
<dbReference type="VEuPathDB" id="VectorBase:HLOH_043174"/>
<evidence type="ECO:0000313" key="4">
    <source>
        <dbReference type="EMBL" id="KAH9383704.1"/>
    </source>
</evidence>
<dbReference type="SUPFAM" id="SSF55486">
    <property type="entry name" value="Metalloproteases ('zincins'), catalytic domain"/>
    <property type="match status" value="1"/>
</dbReference>
<dbReference type="PANTHER" id="PTHR11733:SF241">
    <property type="entry name" value="GH26575P-RELATED"/>
    <property type="match status" value="1"/>
</dbReference>
<dbReference type="Pfam" id="PF05649">
    <property type="entry name" value="Peptidase_M13_N"/>
    <property type="match status" value="1"/>
</dbReference>
<comment type="similarity">
    <text evidence="1">Belongs to the peptidase M13 family.</text>
</comment>
<evidence type="ECO:0000259" key="3">
    <source>
        <dbReference type="Pfam" id="PF05649"/>
    </source>
</evidence>
<dbReference type="GO" id="GO:0004222">
    <property type="term" value="F:metalloendopeptidase activity"/>
    <property type="evidence" value="ECO:0007669"/>
    <property type="project" value="InterPro"/>
</dbReference>
<sequence length="626" mass="69845">MPLLVAGACLLAAFALVVALVLLLPGQQRPPAHLCSTFECQEFGRLLSSSLDLSEDPCRNFTRFVCGGWERGNELSVREKYYEYALELITRKVRTVPANESEQNSVQRAAAVYRSCQAVLEGTSDQLREVKAALREANITWPQDPPGRDAVFTIMYCSLKLGWDAVLRVDTRFLEHKTSLLINPGRSFSYIMRRRQAANTTAFVRYFNELKNRFGDDDGGDYPGQLEYVEELEKLVQGTLFRAYDARTEEQVLTEGGFLGLGVNRWKQVFASLNPTRNKPLELLTTADDFVKTFLKFWDNKGEVGAHVFTSWCTVQVAALYANRDLVLNYYGSLSRARVYHSAFCTTKAYTFSRYALLERYQAERLSGKPRDAAEHVAQSVGDAFGRRLSQWRHLRGRSEAAPANRSSLSRAFHGFNRSHDRELIGYNMRDDSLVANWQKSTLLPSIAEDYIIVPAIESLELFALFFSEQVFQLMPVSVYFPFFDLGLTAAVNYGGIGAIVAAALGRLFLQGRLDDAADAKGVVACVHSGSDAVEAAALALSAGALLEAYRLDTEASFQPHPPELQRFNVTQIVLMALCFARCQGSELGNGAALCDTSLMHVKEFAEAFHCAPRTPMNPIRRCDLP</sequence>
<dbReference type="Proteomes" id="UP000821853">
    <property type="component" value="Unassembled WGS sequence"/>
</dbReference>
<dbReference type="PROSITE" id="PS51885">
    <property type="entry name" value="NEPRILYSIN"/>
    <property type="match status" value="1"/>
</dbReference>